<dbReference type="PRINTS" id="PR01837">
    <property type="entry name" value="MGTCSAPBPROT"/>
</dbReference>
<proteinExistence type="inferred from homology"/>
<evidence type="ECO:0000313" key="10">
    <source>
        <dbReference type="Proteomes" id="UP000184368"/>
    </source>
</evidence>
<keyword evidence="6 7" id="KW-0472">Membrane</keyword>
<evidence type="ECO:0000256" key="7">
    <source>
        <dbReference type="SAM" id="Phobius"/>
    </source>
</evidence>
<comment type="subcellular location">
    <subcellularLocation>
        <location evidence="1">Cell membrane</location>
        <topology evidence="1">Multi-pass membrane protein</topology>
    </subcellularLocation>
</comment>
<dbReference type="InterPro" id="IPR049177">
    <property type="entry name" value="MgtC_SapB_SrpB_YhiD_N"/>
</dbReference>
<dbReference type="InterPro" id="IPR003416">
    <property type="entry name" value="MgtC/SapB/SrpB/YhiD_fam"/>
</dbReference>
<dbReference type="GO" id="GO:0005886">
    <property type="term" value="C:plasma membrane"/>
    <property type="evidence" value="ECO:0007669"/>
    <property type="project" value="UniProtKB-SubCell"/>
</dbReference>
<dbReference type="OrthoDB" id="9811198at2"/>
<dbReference type="PANTHER" id="PTHR33778">
    <property type="entry name" value="PROTEIN MGTC"/>
    <property type="match status" value="1"/>
</dbReference>
<dbReference type="STRING" id="1302690.BUE76_00080"/>
<dbReference type="AlphaFoldDB" id="A0A1M5HSG5"/>
<feature type="transmembrane region" description="Helical" evidence="7">
    <location>
        <begin position="103"/>
        <end position="128"/>
    </location>
</feature>
<comment type="similarity">
    <text evidence="2">Belongs to the MgtC/SapB family.</text>
</comment>
<dbReference type="PANTHER" id="PTHR33778:SF1">
    <property type="entry name" value="MAGNESIUM TRANSPORTER YHID-RELATED"/>
    <property type="match status" value="1"/>
</dbReference>
<evidence type="ECO:0000256" key="2">
    <source>
        <dbReference type="ARBA" id="ARBA00009298"/>
    </source>
</evidence>
<dbReference type="EMBL" id="FQUO01000020">
    <property type="protein sequence ID" value="SHG18798.1"/>
    <property type="molecule type" value="Genomic_DNA"/>
</dbReference>
<evidence type="ECO:0000256" key="5">
    <source>
        <dbReference type="ARBA" id="ARBA00022989"/>
    </source>
</evidence>
<reference evidence="9 10" key="1">
    <citation type="submission" date="2016-11" db="EMBL/GenBank/DDBJ databases">
        <authorList>
            <person name="Jaros S."/>
            <person name="Januszkiewicz K."/>
            <person name="Wedrychowicz H."/>
        </authorList>
    </citation>
    <scope>NUCLEOTIDE SEQUENCE [LARGE SCALE GENOMIC DNA]</scope>
    <source>
        <strain evidence="9 10">DSM 26897</strain>
    </source>
</reference>
<evidence type="ECO:0000256" key="1">
    <source>
        <dbReference type="ARBA" id="ARBA00004651"/>
    </source>
</evidence>
<evidence type="ECO:0000313" key="9">
    <source>
        <dbReference type="EMBL" id="SHG18798.1"/>
    </source>
</evidence>
<sequence>MEVQFELVMVLKLIVAFAFGAFIGYDREKKDADAGIRTYAAVCFGSTLFTAVAHEFQDIGSASRIIANIVVGIGFVGAGVIYRNNTSANAQGLTTLATVWCTAAVGVAVGVDMFILAAVATFLLYFLLSLDRQAWYTRWKNKIKRKGEKQERTI</sequence>
<keyword evidence="10" id="KW-1185">Reference proteome</keyword>
<organism evidence="9 10">
    <name type="scientific">Cnuella takakiae</name>
    <dbReference type="NCBI Taxonomy" id="1302690"/>
    <lineage>
        <taxon>Bacteria</taxon>
        <taxon>Pseudomonadati</taxon>
        <taxon>Bacteroidota</taxon>
        <taxon>Chitinophagia</taxon>
        <taxon>Chitinophagales</taxon>
        <taxon>Chitinophagaceae</taxon>
        <taxon>Cnuella</taxon>
    </lineage>
</organism>
<dbReference type="RefSeq" id="WP_073047433.1">
    <property type="nucleotide sequence ID" value="NZ_FQUO01000020.1"/>
</dbReference>
<keyword evidence="5 7" id="KW-1133">Transmembrane helix</keyword>
<protein>
    <submittedName>
        <fullName evidence="9">Putative Mg2+ transporter-C (MgtC) family protein</fullName>
    </submittedName>
</protein>
<dbReference type="Proteomes" id="UP000184368">
    <property type="component" value="Unassembled WGS sequence"/>
</dbReference>
<evidence type="ECO:0000256" key="6">
    <source>
        <dbReference type="ARBA" id="ARBA00023136"/>
    </source>
</evidence>
<evidence type="ECO:0000256" key="3">
    <source>
        <dbReference type="ARBA" id="ARBA00022475"/>
    </source>
</evidence>
<keyword evidence="3" id="KW-1003">Cell membrane</keyword>
<keyword evidence="4 7" id="KW-0812">Transmembrane</keyword>
<evidence type="ECO:0000256" key="4">
    <source>
        <dbReference type="ARBA" id="ARBA00022692"/>
    </source>
</evidence>
<dbReference type="Pfam" id="PF02308">
    <property type="entry name" value="MgtC"/>
    <property type="match status" value="1"/>
</dbReference>
<feature type="domain" description="MgtC/SapB/SrpB/YhiD N-terminal" evidence="8">
    <location>
        <begin position="13"/>
        <end position="132"/>
    </location>
</feature>
<accession>A0A1M5HSG5</accession>
<gene>
    <name evidence="9" type="ORF">SAMN05444008_12036</name>
</gene>
<feature type="transmembrane region" description="Helical" evidence="7">
    <location>
        <begin position="65"/>
        <end position="83"/>
    </location>
</feature>
<feature type="transmembrane region" description="Helical" evidence="7">
    <location>
        <begin position="7"/>
        <end position="24"/>
    </location>
</feature>
<evidence type="ECO:0000259" key="8">
    <source>
        <dbReference type="Pfam" id="PF02308"/>
    </source>
</evidence>
<name>A0A1M5HSG5_9BACT</name>
<feature type="transmembrane region" description="Helical" evidence="7">
    <location>
        <begin position="36"/>
        <end position="53"/>
    </location>
</feature>